<comment type="caution">
    <text evidence="1">The sequence shown here is derived from an EMBL/GenBank/DDBJ whole genome shotgun (WGS) entry which is preliminary data.</text>
</comment>
<proteinExistence type="predicted"/>
<organism evidence="1 2">
    <name type="scientific">Sphaerodactylus townsendi</name>
    <dbReference type="NCBI Taxonomy" id="933632"/>
    <lineage>
        <taxon>Eukaryota</taxon>
        <taxon>Metazoa</taxon>
        <taxon>Chordata</taxon>
        <taxon>Craniata</taxon>
        <taxon>Vertebrata</taxon>
        <taxon>Euteleostomi</taxon>
        <taxon>Lepidosauria</taxon>
        <taxon>Squamata</taxon>
        <taxon>Bifurcata</taxon>
        <taxon>Gekkota</taxon>
        <taxon>Sphaerodactylidae</taxon>
        <taxon>Sphaerodactylus</taxon>
    </lineage>
</organism>
<accession>A0ACB8EK12</accession>
<dbReference type="Proteomes" id="UP000827872">
    <property type="component" value="Linkage Group LG03"/>
</dbReference>
<name>A0ACB8EK12_9SAUR</name>
<gene>
    <name evidence="1" type="primary">FADS6</name>
    <name evidence="1" type="ORF">K3G42_028712</name>
</gene>
<evidence type="ECO:0000313" key="2">
    <source>
        <dbReference type="Proteomes" id="UP000827872"/>
    </source>
</evidence>
<dbReference type="EMBL" id="CM037616">
    <property type="protein sequence ID" value="KAH7993024.1"/>
    <property type="molecule type" value="Genomic_DNA"/>
</dbReference>
<sequence length="516" mass="58116">MPIVAKAGFRKICIDLPPAELCVPFYITAALPMSFGCGTAWFVIDSAEALEHQLTLQCPELCKEMEPRQQEMLMTNQEWRPERREQKQFVGEGAPSGENSFQEGGETLGREGAPTQGTANAILQLQSSFKREGTPENEGLKEQGLRPSQDYSGLGKEGRSSSPAEEMVILKRAVKEEDMLPAGERRCEDSLMRELSEMVQKVVKKSSWWEKHGIDVTIIALNFLFLPVGFLLLRSDSIFSFLMGIVVLGVAHFTITVKGSHLASHSSLVESKSWGKVLAIFFEEVCSAFTAEQGTYNHVKLHHGYTNVIGLGDSSTWKIPFLNRYVYMFIAPIAIPIITPLVAIGLLKEVRLKTAIRTLCCMFLGLYSHYWLLINISEFRSTWSALGCMLLTRSLLAHSYIHVNIFQHIGLPMFAPNKLPKRIHMMSSGVLNLPRNALLDWSFGHSLISCHTEHHLFPTLSDNMCLKIKPLVSQYLKEKKLPYNEDSYLARLKLFLNKYEELMVHVPPITELVGIQ</sequence>
<protein>
    <submittedName>
        <fullName evidence="1">Fatty acid desaturase 6</fullName>
    </submittedName>
</protein>
<keyword evidence="2" id="KW-1185">Reference proteome</keyword>
<evidence type="ECO:0000313" key="1">
    <source>
        <dbReference type="EMBL" id="KAH7993024.1"/>
    </source>
</evidence>
<reference evidence="1" key="1">
    <citation type="submission" date="2021-08" db="EMBL/GenBank/DDBJ databases">
        <title>The first chromosome-level gecko genome reveals the dynamic sex chromosomes of Neotropical dwarf geckos (Sphaerodactylidae: Sphaerodactylus).</title>
        <authorList>
            <person name="Pinto B.J."/>
            <person name="Keating S.E."/>
            <person name="Gamble T."/>
        </authorList>
    </citation>
    <scope>NUCLEOTIDE SEQUENCE</scope>
    <source>
        <strain evidence="1">TG3544</strain>
    </source>
</reference>